<dbReference type="RefSeq" id="WP_270677155.1">
    <property type="nucleotide sequence ID" value="NZ_JAQFWP010000012.1"/>
</dbReference>
<reference evidence="1" key="1">
    <citation type="submission" date="2023-01" db="EMBL/GenBank/DDBJ databases">
        <title>Draft genome sequence of Nocardiopsis sp. LSu2-4 isolated from halophytes.</title>
        <authorList>
            <person name="Duangmal K."/>
            <person name="Chantavorakit T."/>
        </authorList>
    </citation>
    <scope>NUCLEOTIDE SEQUENCE</scope>
    <source>
        <strain evidence="1">LSu2-4</strain>
    </source>
</reference>
<protein>
    <recommendedName>
        <fullName evidence="3">Integrase</fullName>
    </recommendedName>
</protein>
<evidence type="ECO:0000313" key="2">
    <source>
        <dbReference type="Proteomes" id="UP001165685"/>
    </source>
</evidence>
<comment type="caution">
    <text evidence="1">The sequence shown here is derived from an EMBL/GenBank/DDBJ whole genome shotgun (WGS) entry which is preliminary data.</text>
</comment>
<proteinExistence type="predicted"/>
<sequence>MRTDVDPDPLLRILREHYKDRWSIRRTARLWIATAQDYTAQHAPTLIQEDVEVFVRELEHPPAGAGRAELLRGREVDKPRCRRHGDGPQEG</sequence>
<dbReference type="Proteomes" id="UP001165685">
    <property type="component" value="Unassembled WGS sequence"/>
</dbReference>
<name>A0ABT4TJM3_9ACTN</name>
<accession>A0ABT4TJM3</accession>
<evidence type="ECO:0000313" key="1">
    <source>
        <dbReference type="EMBL" id="MDA2804591.1"/>
    </source>
</evidence>
<dbReference type="EMBL" id="JAQFWP010000012">
    <property type="protein sequence ID" value="MDA2804591.1"/>
    <property type="molecule type" value="Genomic_DNA"/>
</dbReference>
<keyword evidence="2" id="KW-1185">Reference proteome</keyword>
<evidence type="ECO:0008006" key="3">
    <source>
        <dbReference type="Google" id="ProtNLM"/>
    </source>
</evidence>
<organism evidence="1 2">
    <name type="scientific">Nocardiopsis suaedae</name>
    <dbReference type="NCBI Taxonomy" id="3018444"/>
    <lineage>
        <taxon>Bacteria</taxon>
        <taxon>Bacillati</taxon>
        <taxon>Actinomycetota</taxon>
        <taxon>Actinomycetes</taxon>
        <taxon>Streptosporangiales</taxon>
        <taxon>Nocardiopsidaceae</taxon>
        <taxon>Nocardiopsis</taxon>
    </lineage>
</organism>
<gene>
    <name evidence="1" type="ORF">O4U47_08715</name>
</gene>